<dbReference type="SUPFAM" id="SSF53850">
    <property type="entry name" value="Periplasmic binding protein-like II"/>
    <property type="match status" value="1"/>
</dbReference>
<dbReference type="PANTHER" id="PTHR38834:SF3">
    <property type="entry name" value="SOLUTE-BINDING PROTEIN FAMILY 3_N-TERMINAL DOMAIN-CONTAINING PROTEIN"/>
    <property type="match status" value="1"/>
</dbReference>
<dbReference type="RefSeq" id="WP_011394647.1">
    <property type="nucleotide sequence ID" value="NC_007645.1"/>
</dbReference>
<dbReference type="KEGG" id="hch:HCH_00670"/>
<evidence type="ECO:0000259" key="2">
    <source>
        <dbReference type="Pfam" id="PF00497"/>
    </source>
</evidence>
<organism evidence="3 4">
    <name type="scientific">Hahella chejuensis (strain KCTC 2396)</name>
    <dbReference type="NCBI Taxonomy" id="349521"/>
    <lineage>
        <taxon>Bacteria</taxon>
        <taxon>Pseudomonadati</taxon>
        <taxon>Pseudomonadota</taxon>
        <taxon>Gammaproteobacteria</taxon>
        <taxon>Oceanospirillales</taxon>
        <taxon>Hahellaceae</taxon>
        <taxon>Hahella</taxon>
    </lineage>
</organism>
<dbReference type="AlphaFoldDB" id="Q2SP54"/>
<proteinExistence type="predicted"/>
<sequence>MRVFKFLISHSFHSLLLALFLCAGSASAAEKVETFLLVTENYPPYNMSMNNSEYEHSGDQIYGVSADIVKMLFERAKLPYNMKLRAWHYAFEHAQRKAYRGVFSTTRTEERESMFQWVGPLVEDSWVAFSRPNESMSITSIEDLKKYRVGGYKGDIASEYLIEKGVNVSLIDDDTLNLKRLYGKYIDLWISGPYSGPYYAKQAGYPSPQPAYVFNQAEMYLALNVETPQKYVDLLNETLAKMRSEGKVDEIIARYR</sequence>
<evidence type="ECO:0000313" key="3">
    <source>
        <dbReference type="EMBL" id="ABC27570.1"/>
    </source>
</evidence>
<evidence type="ECO:0000256" key="1">
    <source>
        <dbReference type="SAM" id="SignalP"/>
    </source>
</evidence>
<keyword evidence="4" id="KW-1185">Reference proteome</keyword>
<name>Q2SP54_HAHCH</name>
<dbReference type="PANTHER" id="PTHR38834">
    <property type="entry name" value="PERIPLASMIC SUBSTRATE BINDING PROTEIN FAMILY 3"/>
    <property type="match status" value="1"/>
</dbReference>
<gene>
    <name evidence="3" type="ordered locus">HCH_00670</name>
</gene>
<dbReference type="eggNOG" id="COG0834">
    <property type="taxonomic scope" value="Bacteria"/>
</dbReference>
<dbReference type="Pfam" id="PF00497">
    <property type="entry name" value="SBP_bac_3"/>
    <property type="match status" value="1"/>
</dbReference>
<feature type="chain" id="PRO_5004215254" evidence="1">
    <location>
        <begin position="29"/>
        <end position="256"/>
    </location>
</feature>
<feature type="signal peptide" evidence="1">
    <location>
        <begin position="1"/>
        <end position="28"/>
    </location>
</feature>
<dbReference type="Proteomes" id="UP000000238">
    <property type="component" value="Chromosome"/>
</dbReference>
<dbReference type="InterPro" id="IPR001638">
    <property type="entry name" value="Solute-binding_3/MltF_N"/>
</dbReference>
<feature type="domain" description="Solute-binding protein family 3/N-terminal" evidence="2">
    <location>
        <begin position="38"/>
        <end position="255"/>
    </location>
</feature>
<accession>Q2SP54</accession>
<dbReference type="HOGENOM" id="CLU_064076_1_2_6"/>
<dbReference type="EMBL" id="CP000155">
    <property type="protein sequence ID" value="ABC27570.1"/>
    <property type="molecule type" value="Genomic_DNA"/>
</dbReference>
<protein>
    <submittedName>
        <fullName evidence="3">ABC-type amino acid transport/signal transduction systems, periplasmic component/domain</fullName>
    </submittedName>
</protein>
<evidence type="ECO:0000313" key="4">
    <source>
        <dbReference type="Proteomes" id="UP000000238"/>
    </source>
</evidence>
<reference evidence="3 4" key="1">
    <citation type="journal article" date="2005" name="Nucleic Acids Res.">
        <title>Genomic blueprint of Hahella chejuensis, a marine microbe producing an algicidal agent.</title>
        <authorList>
            <person name="Jeong H."/>
            <person name="Yim J.H."/>
            <person name="Lee C."/>
            <person name="Choi S.-H."/>
            <person name="Park Y.K."/>
            <person name="Yoon S.H."/>
            <person name="Hur C.-G."/>
            <person name="Kang H.-Y."/>
            <person name="Kim D."/>
            <person name="Lee H.H."/>
            <person name="Park K.H."/>
            <person name="Park S.-H."/>
            <person name="Park H.-S."/>
            <person name="Lee H.K."/>
            <person name="Oh T.K."/>
            <person name="Kim J.F."/>
        </authorList>
    </citation>
    <scope>NUCLEOTIDE SEQUENCE [LARGE SCALE GENOMIC DNA]</scope>
    <source>
        <strain evidence="3 4">KCTC 2396</strain>
    </source>
</reference>
<dbReference type="OrthoDB" id="8587856at2"/>
<dbReference type="Gene3D" id="3.40.190.10">
    <property type="entry name" value="Periplasmic binding protein-like II"/>
    <property type="match status" value="2"/>
</dbReference>
<keyword evidence="1" id="KW-0732">Signal</keyword>
<dbReference type="STRING" id="349521.HCH_00670"/>